<evidence type="ECO:0000256" key="5">
    <source>
        <dbReference type="ARBA" id="ARBA00023136"/>
    </source>
</evidence>
<dbReference type="GO" id="GO:0004888">
    <property type="term" value="F:transmembrane signaling receptor activity"/>
    <property type="evidence" value="ECO:0007669"/>
    <property type="project" value="InterPro"/>
</dbReference>
<evidence type="ECO:0000256" key="2">
    <source>
        <dbReference type="ARBA" id="ARBA00005692"/>
    </source>
</evidence>
<dbReference type="GO" id="GO:0016020">
    <property type="term" value="C:membrane"/>
    <property type="evidence" value="ECO:0007669"/>
    <property type="project" value="UniProtKB-SubCell"/>
</dbReference>
<evidence type="ECO:0000256" key="1">
    <source>
        <dbReference type="ARBA" id="ARBA00004141"/>
    </source>
</evidence>
<feature type="transmembrane region" description="Helical" evidence="6">
    <location>
        <begin position="129"/>
        <end position="149"/>
    </location>
</feature>
<proteinExistence type="inferred from homology"/>
<name>A0A2G5THK4_9PELO</name>
<comment type="caution">
    <text evidence="7">The sequence shown here is derived from an EMBL/GenBank/DDBJ whole genome shotgun (WGS) entry which is preliminary data.</text>
</comment>
<feature type="transmembrane region" description="Helical" evidence="6">
    <location>
        <begin position="249"/>
        <end position="269"/>
    </location>
</feature>
<feature type="transmembrane region" description="Helical" evidence="6">
    <location>
        <begin position="99"/>
        <end position="117"/>
    </location>
</feature>
<dbReference type="AlphaFoldDB" id="A0A2G5THK4"/>
<evidence type="ECO:0000256" key="3">
    <source>
        <dbReference type="ARBA" id="ARBA00022692"/>
    </source>
</evidence>
<comment type="subcellular location">
    <subcellularLocation>
        <location evidence="1">Membrane</location>
        <topology evidence="1">Multi-pass membrane protein</topology>
    </subcellularLocation>
</comment>
<accession>A0A2G5THK4</accession>
<evidence type="ECO:0000313" key="7">
    <source>
        <dbReference type="EMBL" id="PIC26782.1"/>
    </source>
</evidence>
<dbReference type="GO" id="GO:0007606">
    <property type="term" value="P:sensory perception of chemical stimulus"/>
    <property type="evidence" value="ECO:0007669"/>
    <property type="project" value="UniProtKB-UniRule"/>
</dbReference>
<keyword evidence="3 6" id="KW-0812">Transmembrane</keyword>
<evidence type="ECO:0000256" key="6">
    <source>
        <dbReference type="RuleBase" id="RU280813"/>
    </source>
</evidence>
<feature type="transmembrane region" description="Helical" evidence="6">
    <location>
        <begin position="175"/>
        <end position="204"/>
    </location>
</feature>
<evidence type="ECO:0000256" key="4">
    <source>
        <dbReference type="ARBA" id="ARBA00022989"/>
    </source>
</evidence>
<dbReference type="InterPro" id="IPR000609">
    <property type="entry name" value="7TM_GPCR_serpentine_rcpt_Srg"/>
</dbReference>
<gene>
    <name evidence="7" type="primary">Cnig_chr_V.g19254</name>
    <name evidence="7" type="ORF">B9Z55_019254</name>
</gene>
<dbReference type="EMBL" id="PDUG01000005">
    <property type="protein sequence ID" value="PIC26782.1"/>
    <property type="molecule type" value="Genomic_DNA"/>
</dbReference>
<reference evidence="8" key="1">
    <citation type="submission" date="2017-10" db="EMBL/GenBank/DDBJ databases">
        <title>Rapid genome shrinkage in a self-fertile nematode reveals novel sperm competition proteins.</title>
        <authorList>
            <person name="Yin D."/>
            <person name="Schwarz E.M."/>
            <person name="Thomas C.G."/>
            <person name="Felde R.L."/>
            <person name="Korf I.F."/>
            <person name="Cutter A.D."/>
            <person name="Schartner C.M."/>
            <person name="Ralston E.J."/>
            <person name="Meyer B.J."/>
            <person name="Haag E.S."/>
        </authorList>
    </citation>
    <scope>NUCLEOTIDE SEQUENCE [LARGE SCALE GENOMIC DNA]</scope>
    <source>
        <strain evidence="8">JU1422</strain>
    </source>
</reference>
<feature type="transmembrane region" description="Helical" evidence="6">
    <location>
        <begin position="216"/>
        <end position="237"/>
    </location>
</feature>
<organism evidence="7 8">
    <name type="scientific">Caenorhabditis nigoni</name>
    <dbReference type="NCBI Taxonomy" id="1611254"/>
    <lineage>
        <taxon>Eukaryota</taxon>
        <taxon>Metazoa</taxon>
        <taxon>Ecdysozoa</taxon>
        <taxon>Nematoda</taxon>
        <taxon>Chromadorea</taxon>
        <taxon>Rhabditida</taxon>
        <taxon>Rhabditina</taxon>
        <taxon>Rhabditomorpha</taxon>
        <taxon>Rhabditoidea</taxon>
        <taxon>Rhabditidae</taxon>
        <taxon>Peloderinae</taxon>
        <taxon>Caenorhabditis</taxon>
    </lineage>
</organism>
<dbReference type="PANTHER" id="PTHR31552">
    <property type="entry name" value="SERPENTINE RECEPTOR CLASS GAMMA"/>
    <property type="match status" value="1"/>
</dbReference>
<comment type="caution">
    <text evidence="6">Lacks conserved residue(s) required for the propagation of feature annotation.</text>
</comment>
<comment type="similarity">
    <text evidence="2 6">Belongs to the nematode receptor-like protein srg family.</text>
</comment>
<feature type="transmembrane region" description="Helical" evidence="6">
    <location>
        <begin position="7"/>
        <end position="29"/>
    </location>
</feature>
<sequence length="304" mass="34814">MLSAGELFCVYLSYGIPSFVIYMLTFFIIFRYRKTFNSSFFQLYLFDGALNLLTYFNNYFKTRLPGIACHDCLLGSFYRSIGNTFLMDIFMLMNFHMAYVQYAVTTLVSLNRLSVIVKYTLVEPIWQKYTWIAILLIFCLPFINTRVVLNYDSKLEYLPTSDTYSITSEMPINDVFSICIPFMVAFTVISVVVNIVSVFIIRNLKTQIKNKAETNFIIITCITCVVQLCGTSLSFIRVKYAGTPAAVKLASFIPFISDGLSLVQPWLLICISHVVREKIIGLIYPKKQQPHVKSVVIPRSTTLN</sequence>
<keyword evidence="8" id="KW-1185">Reference proteome</keyword>
<keyword evidence="5 6" id="KW-0472">Membrane</keyword>
<keyword evidence="4 6" id="KW-1133">Transmembrane helix</keyword>
<dbReference type="PANTHER" id="PTHR31552:SF24">
    <property type="entry name" value="SERPENTINE RECEPTOR CLASS GAMMA"/>
    <property type="match status" value="1"/>
</dbReference>
<dbReference type="PRINTS" id="PR00698">
    <property type="entry name" value="TMPROTEINSRG"/>
</dbReference>
<dbReference type="STRING" id="1611254.A0A2G5THK4"/>
<evidence type="ECO:0000313" key="8">
    <source>
        <dbReference type="Proteomes" id="UP000230233"/>
    </source>
</evidence>
<dbReference type="OrthoDB" id="5797622at2759"/>
<dbReference type="Proteomes" id="UP000230233">
    <property type="component" value="Chromosome V"/>
</dbReference>
<dbReference type="Pfam" id="PF02118">
    <property type="entry name" value="Srg"/>
    <property type="match status" value="1"/>
</dbReference>
<protein>
    <recommendedName>
        <fullName evidence="6">Serpentine receptor class gamma</fullName>
    </recommendedName>
</protein>